<dbReference type="EMBL" id="KK115857">
    <property type="protein sequence ID" value="KFM66222.1"/>
    <property type="molecule type" value="Genomic_DNA"/>
</dbReference>
<evidence type="ECO:0000313" key="6">
    <source>
        <dbReference type="Proteomes" id="UP000054359"/>
    </source>
</evidence>
<proteinExistence type="predicted"/>
<evidence type="ECO:0000256" key="2">
    <source>
        <dbReference type="ARBA" id="ARBA00022737"/>
    </source>
</evidence>
<evidence type="ECO:0000256" key="4">
    <source>
        <dbReference type="PROSITE-ProRule" id="PRU01201"/>
    </source>
</evidence>
<keyword evidence="3" id="KW-0325">Glycoprotein</keyword>
<dbReference type="Proteomes" id="UP000054359">
    <property type="component" value="Unassembled WGS sequence"/>
</dbReference>
<accession>A0A087TM83</accession>
<dbReference type="STRING" id="407821.A0A087TM83"/>
<dbReference type="OrthoDB" id="430044at2759"/>
<keyword evidence="6" id="KW-1185">Reference proteome</keyword>
<dbReference type="PROSITE" id="PS51854">
    <property type="entry name" value="CSPG"/>
    <property type="match status" value="1"/>
</dbReference>
<dbReference type="AlphaFoldDB" id="A0A087TM83"/>
<feature type="non-terminal residue" evidence="5">
    <location>
        <position position="99"/>
    </location>
</feature>
<keyword evidence="2" id="KW-0677">Repeat</keyword>
<organism evidence="5 6">
    <name type="scientific">Stegodyphus mimosarum</name>
    <name type="common">African social velvet spider</name>
    <dbReference type="NCBI Taxonomy" id="407821"/>
    <lineage>
        <taxon>Eukaryota</taxon>
        <taxon>Metazoa</taxon>
        <taxon>Ecdysozoa</taxon>
        <taxon>Arthropoda</taxon>
        <taxon>Chelicerata</taxon>
        <taxon>Arachnida</taxon>
        <taxon>Araneae</taxon>
        <taxon>Araneomorphae</taxon>
        <taxon>Entelegynae</taxon>
        <taxon>Eresoidea</taxon>
        <taxon>Eresidae</taxon>
        <taxon>Stegodyphus</taxon>
    </lineage>
</organism>
<gene>
    <name evidence="5" type="ORF">X975_08975</name>
</gene>
<reference evidence="5 6" key="1">
    <citation type="submission" date="2013-11" db="EMBL/GenBank/DDBJ databases">
        <title>Genome sequencing of Stegodyphus mimosarum.</title>
        <authorList>
            <person name="Bechsgaard J."/>
        </authorList>
    </citation>
    <scope>NUCLEOTIDE SEQUENCE [LARGE SCALE GENOMIC DNA]</scope>
</reference>
<dbReference type="PANTHER" id="PTHR45739">
    <property type="entry name" value="MATRIX PROTEIN, PUTATIVE-RELATED"/>
    <property type="match status" value="1"/>
</dbReference>
<evidence type="ECO:0000256" key="3">
    <source>
        <dbReference type="ARBA" id="ARBA00023180"/>
    </source>
</evidence>
<evidence type="ECO:0000313" key="5">
    <source>
        <dbReference type="EMBL" id="KFM66222.1"/>
    </source>
</evidence>
<protein>
    <submittedName>
        <fullName evidence="5">Extracellular matrix protein 3</fullName>
    </submittedName>
</protein>
<name>A0A087TM83_STEMI</name>
<keyword evidence="1" id="KW-0732">Signal</keyword>
<dbReference type="PANTHER" id="PTHR45739:SF8">
    <property type="entry name" value="FRAS1-RELATED EXTRACELLULAR MATRIX PROTEIN 1"/>
    <property type="match status" value="1"/>
</dbReference>
<dbReference type="Pfam" id="PF16184">
    <property type="entry name" value="Cadherin_3"/>
    <property type="match status" value="1"/>
</dbReference>
<feature type="repeat" description="CSPG" evidence="4">
    <location>
        <begin position="1"/>
        <end position="59"/>
    </location>
</feature>
<evidence type="ECO:0000256" key="1">
    <source>
        <dbReference type="ARBA" id="ARBA00022729"/>
    </source>
</evidence>
<dbReference type="InterPro" id="IPR051561">
    <property type="entry name" value="FRAS1_ECM"/>
</dbReference>
<dbReference type="GO" id="GO:0009653">
    <property type="term" value="P:anatomical structure morphogenesis"/>
    <property type="evidence" value="ECO:0007669"/>
    <property type="project" value="TreeGrafter"/>
</dbReference>
<dbReference type="InterPro" id="IPR039005">
    <property type="entry name" value="CSPG_rpt"/>
</dbReference>
<sequence>MDLLFSLTTAPNFGYLEHKSKKGVPITNFHMSDIADGNVCFVHTSDSYVSFDSFTFTVSDRKNSVLQTFYINITRTSSSLPIVKISPLQIEEGSHKIIS</sequence>